<protein>
    <submittedName>
        <fullName evidence="3">Uncharacterized protein</fullName>
    </submittedName>
</protein>
<dbReference type="AlphaFoldDB" id="A0A0L0UQX0"/>
<feature type="region of interest" description="Disordered" evidence="1">
    <location>
        <begin position="44"/>
        <end position="109"/>
    </location>
</feature>
<feature type="signal peptide" evidence="2">
    <location>
        <begin position="1"/>
        <end position="23"/>
    </location>
</feature>
<dbReference type="STRING" id="1165861.A0A0L0UQX0"/>
<evidence type="ECO:0000313" key="3">
    <source>
        <dbReference type="EMBL" id="KNE89316.1"/>
    </source>
</evidence>
<feature type="non-terminal residue" evidence="3">
    <location>
        <position position="1"/>
    </location>
</feature>
<accession>A0A0L0UQX0</accession>
<evidence type="ECO:0000256" key="1">
    <source>
        <dbReference type="SAM" id="MobiDB-lite"/>
    </source>
</evidence>
<feature type="compositionally biased region" description="Polar residues" evidence="1">
    <location>
        <begin position="69"/>
        <end position="101"/>
    </location>
</feature>
<reference evidence="4" key="1">
    <citation type="submission" date="2014-03" db="EMBL/GenBank/DDBJ databases">
        <title>The Genome Sequence of Puccinia striiformis f. sp. tritici PST-78.</title>
        <authorList>
            <consortium name="The Broad Institute Genome Sequencing Platform"/>
            <person name="Cuomo C."/>
            <person name="Hulbert S."/>
            <person name="Chen X."/>
            <person name="Walker B."/>
            <person name="Young S.K."/>
            <person name="Zeng Q."/>
            <person name="Gargeya S."/>
            <person name="Fitzgerald M."/>
            <person name="Haas B."/>
            <person name="Abouelleil A."/>
            <person name="Alvarado L."/>
            <person name="Arachchi H.M."/>
            <person name="Berlin A.M."/>
            <person name="Chapman S.B."/>
            <person name="Goldberg J."/>
            <person name="Griggs A."/>
            <person name="Gujja S."/>
            <person name="Hansen M."/>
            <person name="Howarth C."/>
            <person name="Imamovic A."/>
            <person name="Larimer J."/>
            <person name="McCowan C."/>
            <person name="Montmayeur A."/>
            <person name="Murphy C."/>
            <person name="Neiman D."/>
            <person name="Pearson M."/>
            <person name="Priest M."/>
            <person name="Roberts A."/>
            <person name="Saif S."/>
            <person name="Shea T."/>
            <person name="Sisk P."/>
            <person name="Sykes S."/>
            <person name="Wortman J."/>
            <person name="Nusbaum C."/>
            <person name="Birren B."/>
        </authorList>
    </citation>
    <scope>NUCLEOTIDE SEQUENCE [LARGE SCALE GENOMIC DNA]</scope>
    <source>
        <strain evidence="4">race PST-78</strain>
    </source>
</reference>
<evidence type="ECO:0000256" key="2">
    <source>
        <dbReference type="SAM" id="SignalP"/>
    </source>
</evidence>
<evidence type="ECO:0000313" key="4">
    <source>
        <dbReference type="Proteomes" id="UP000054564"/>
    </source>
</evidence>
<feature type="compositionally biased region" description="Polar residues" evidence="1">
    <location>
        <begin position="50"/>
        <end position="61"/>
    </location>
</feature>
<keyword evidence="4" id="KW-1185">Reference proteome</keyword>
<name>A0A0L0UQX0_9BASI</name>
<keyword evidence="2" id="KW-0732">Signal</keyword>
<feature type="chain" id="PRO_5005548925" evidence="2">
    <location>
        <begin position="24"/>
        <end position="234"/>
    </location>
</feature>
<comment type="caution">
    <text evidence="3">The sequence shown here is derived from an EMBL/GenBank/DDBJ whole genome shotgun (WGS) entry which is preliminary data.</text>
</comment>
<organism evidence="3 4">
    <name type="scientific">Puccinia striiformis f. sp. tritici PST-78</name>
    <dbReference type="NCBI Taxonomy" id="1165861"/>
    <lineage>
        <taxon>Eukaryota</taxon>
        <taxon>Fungi</taxon>
        <taxon>Dikarya</taxon>
        <taxon>Basidiomycota</taxon>
        <taxon>Pucciniomycotina</taxon>
        <taxon>Pucciniomycetes</taxon>
        <taxon>Pucciniales</taxon>
        <taxon>Pucciniaceae</taxon>
        <taxon>Puccinia</taxon>
    </lineage>
</organism>
<dbReference type="EMBL" id="AJIL01000401">
    <property type="protein sequence ID" value="KNE89316.1"/>
    <property type="molecule type" value="Genomic_DNA"/>
</dbReference>
<sequence>TSSFMSNTLLALFVRLSLELWEAITNTPARAILKQFVEINRHNTDKHWQQSEPPTYQNDLSQSHDTHSDSNSINTFSSTAATTQTIKSSQASTHPPDSPQTGKDWKFMKLHKPSKRNRNRWKNKSIRSGLYCPHPKEAVRLVSVRCSVMSTVVLFLRASRWLEKFILHVETLLAAIGDLDIIFSSTDASGCKWVGFGSENLAEPNPRYMPGWVGSGQISQMSAQTRTRLWGARV</sequence>
<gene>
    <name evidence="3" type="ORF">PSTG_17225</name>
</gene>
<dbReference type="Proteomes" id="UP000054564">
    <property type="component" value="Unassembled WGS sequence"/>
</dbReference>
<proteinExistence type="predicted"/>